<feature type="transmembrane region" description="Helical" evidence="7">
    <location>
        <begin position="173"/>
        <end position="194"/>
    </location>
</feature>
<dbReference type="InterPro" id="IPR001915">
    <property type="entry name" value="Peptidase_M48"/>
</dbReference>
<evidence type="ECO:0000259" key="9">
    <source>
        <dbReference type="Pfam" id="PF16491"/>
    </source>
</evidence>
<organism evidence="10 11">
    <name type="scientific">Somion occarium</name>
    <dbReference type="NCBI Taxonomy" id="3059160"/>
    <lineage>
        <taxon>Eukaryota</taxon>
        <taxon>Fungi</taxon>
        <taxon>Dikarya</taxon>
        <taxon>Basidiomycota</taxon>
        <taxon>Agaricomycotina</taxon>
        <taxon>Agaricomycetes</taxon>
        <taxon>Polyporales</taxon>
        <taxon>Cerrenaceae</taxon>
        <taxon>Somion</taxon>
    </lineage>
</organism>
<evidence type="ECO:0000256" key="5">
    <source>
        <dbReference type="ARBA" id="ARBA00023049"/>
    </source>
</evidence>
<evidence type="ECO:0000313" key="11">
    <source>
        <dbReference type="Proteomes" id="UP001497453"/>
    </source>
</evidence>
<feature type="domain" description="Peptidase M48" evidence="8">
    <location>
        <begin position="233"/>
        <end position="452"/>
    </location>
</feature>
<dbReference type="EMBL" id="OZ037945">
    <property type="protein sequence ID" value="CAL1702588.1"/>
    <property type="molecule type" value="Genomic_DNA"/>
</dbReference>
<comment type="function">
    <text evidence="7">Proteolytically removes the C-terminal three residues of farnesylated proteins.</text>
</comment>
<comment type="catalytic activity">
    <reaction evidence="6 7">
        <text>Hydrolyzes the peptide bond -P2-(S-farnesyl or geranylgeranyl)C-P1'-P2'-P3'-COOH where P1' and P2' are amino acids with aliphatic side chains and P3' is any C-terminal residue.</text>
        <dbReference type="EC" id="3.4.24.84"/>
    </reaction>
</comment>
<dbReference type="Pfam" id="PF16491">
    <property type="entry name" value="Peptidase_M48_N"/>
    <property type="match status" value="1"/>
</dbReference>
<keyword evidence="4 7" id="KW-0862">Zinc</keyword>
<evidence type="ECO:0000256" key="7">
    <source>
        <dbReference type="RuleBase" id="RU366005"/>
    </source>
</evidence>
<dbReference type="Proteomes" id="UP001497453">
    <property type="component" value="Chromosome 2"/>
</dbReference>
<proteinExistence type="inferred from homology"/>
<dbReference type="Gene3D" id="3.30.2010.10">
    <property type="entry name" value="Metalloproteases ('zincins'), catalytic domain"/>
    <property type="match status" value="1"/>
</dbReference>
<gene>
    <name evidence="10" type="ORF">GFSPODELE1_LOCUS4117</name>
</gene>
<feature type="transmembrane region" description="Helical" evidence="7">
    <location>
        <begin position="201"/>
        <end position="223"/>
    </location>
</feature>
<dbReference type="InterPro" id="IPR032456">
    <property type="entry name" value="Peptidase_M48_N"/>
</dbReference>
<sequence length="462" mass="52861">MDFLHQQLALVQQQLAFVAVEPIDWKYYVQLFSWGVCLFESYLVLRQYPLYSKTAPPPVLAEHFSEEDFHKSQVYGKDKAKFALVSGLYKQAVDSLMLHYGLFAWAWDCGGQIVTKLGYSSEYEILQSIAFVCVVFFVSSIPSIPFSIYQTFFLEEKHGFNKTTPELFFADLLKGWAIGFVIGAPFLAAFLYVFKWAGDRFVPWLMGFLISFQMIMVIVYPTVIQPLFNKLSPLREGELRTRIEALAAKLKFPLKYLYEIDGSKRSSHSNAYFFGLPWAKHIVIFDTLIKQSTPGEVEAILAHELGHWYYMHPAKLLLVSQVHIFTILALFPAFMHAPQVLRAFDFPEKVAVTPPTIIAFLLFQMILTPLEAIVGTAMNAISRKFEYEADRFAVELKDKIKSEDAQDLGDRLGKALIAIHVKNLSTVWVDWLYSAYHHSHPTLTERLKALEGFKSTATKKEL</sequence>
<evidence type="ECO:0000256" key="6">
    <source>
        <dbReference type="ARBA" id="ARBA00044456"/>
    </source>
</evidence>
<evidence type="ECO:0000256" key="3">
    <source>
        <dbReference type="ARBA" id="ARBA00022801"/>
    </source>
</evidence>
<protein>
    <recommendedName>
        <fullName evidence="7">CAAX prenyl protease</fullName>
        <ecNumber evidence="7">3.4.24.84</ecNumber>
    </recommendedName>
</protein>
<accession>A0ABP1D3X3</accession>
<evidence type="ECO:0000313" key="10">
    <source>
        <dbReference type="EMBL" id="CAL1702588.1"/>
    </source>
</evidence>
<dbReference type="EC" id="3.4.24.84" evidence="7"/>
<comment type="subcellular location">
    <subcellularLocation>
        <location evidence="7">Endoplasmic reticulum membrane</location>
        <topology evidence="7">Multi-pass membrane protein</topology>
    </subcellularLocation>
</comment>
<keyword evidence="2 7" id="KW-0479">Metal-binding</keyword>
<dbReference type="PANTHER" id="PTHR10120">
    <property type="entry name" value="CAAX PRENYL PROTEASE 1"/>
    <property type="match status" value="1"/>
</dbReference>
<feature type="domain" description="CAAX prenyl protease 1 N-terminal" evidence="9">
    <location>
        <begin position="47"/>
        <end position="230"/>
    </location>
</feature>
<keyword evidence="1 7" id="KW-0645">Protease</keyword>
<comment type="cofactor">
    <cofactor evidence="7">
        <name>Zn(2+)</name>
        <dbReference type="ChEBI" id="CHEBI:29105"/>
    </cofactor>
    <text evidence="7">Binds 1 zinc ion per subunit.</text>
</comment>
<evidence type="ECO:0000259" key="8">
    <source>
        <dbReference type="Pfam" id="PF01435"/>
    </source>
</evidence>
<feature type="transmembrane region" description="Helical" evidence="7">
    <location>
        <begin position="129"/>
        <end position="153"/>
    </location>
</feature>
<keyword evidence="7" id="KW-0472">Membrane</keyword>
<dbReference type="Pfam" id="PF01435">
    <property type="entry name" value="Peptidase_M48"/>
    <property type="match status" value="1"/>
</dbReference>
<dbReference type="InterPro" id="IPR027057">
    <property type="entry name" value="CAXX_Prtase_1"/>
</dbReference>
<keyword evidence="5 7" id="KW-0482">Metalloprotease</keyword>
<comment type="similarity">
    <text evidence="7">Belongs to the peptidase M48A family.</text>
</comment>
<evidence type="ECO:0000256" key="1">
    <source>
        <dbReference type="ARBA" id="ARBA00022670"/>
    </source>
</evidence>
<comment type="caution">
    <text evidence="7">Lacks conserved residue(s) required for the propagation of feature annotation.</text>
</comment>
<evidence type="ECO:0000256" key="4">
    <source>
        <dbReference type="ARBA" id="ARBA00022833"/>
    </source>
</evidence>
<keyword evidence="3 7" id="KW-0378">Hydrolase</keyword>
<keyword evidence="7" id="KW-1133">Transmembrane helix</keyword>
<dbReference type="CDD" id="cd07343">
    <property type="entry name" value="M48A_Zmpste24p_like"/>
    <property type="match status" value="1"/>
</dbReference>
<keyword evidence="7" id="KW-0812">Transmembrane</keyword>
<keyword evidence="7" id="KW-0256">Endoplasmic reticulum</keyword>
<keyword evidence="11" id="KW-1185">Reference proteome</keyword>
<evidence type="ECO:0000256" key="2">
    <source>
        <dbReference type="ARBA" id="ARBA00022723"/>
    </source>
</evidence>
<reference evidence="11" key="1">
    <citation type="submission" date="2024-04" db="EMBL/GenBank/DDBJ databases">
        <authorList>
            <person name="Shaw F."/>
            <person name="Minotto A."/>
        </authorList>
    </citation>
    <scope>NUCLEOTIDE SEQUENCE [LARGE SCALE GENOMIC DNA]</scope>
</reference>
<name>A0ABP1D3X3_9APHY</name>